<dbReference type="Gene3D" id="1.10.3720.10">
    <property type="entry name" value="MetI-like"/>
    <property type="match status" value="1"/>
</dbReference>
<feature type="transmembrane region" description="Helical" evidence="7">
    <location>
        <begin position="209"/>
        <end position="229"/>
    </location>
</feature>
<feature type="transmembrane region" description="Helical" evidence="7">
    <location>
        <begin position="160"/>
        <end position="179"/>
    </location>
</feature>
<name>A0A346XWR6_9ACTN</name>
<dbReference type="OrthoDB" id="7274389at2"/>
<feature type="transmembrane region" description="Helical" evidence="7">
    <location>
        <begin position="128"/>
        <end position="154"/>
    </location>
</feature>
<dbReference type="KEGG" id="euz:DVS28_a1978"/>
<keyword evidence="4 7" id="KW-0812">Transmembrane</keyword>
<feature type="region of interest" description="Disordered" evidence="8">
    <location>
        <begin position="1"/>
        <end position="26"/>
    </location>
</feature>
<gene>
    <name evidence="10" type="ORF">DVS28_a1978</name>
</gene>
<comment type="subcellular location">
    <subcellularLocation>
        <location evidence="1 7">Cell membrane</location>
        <topology evidence="1 7">Multi-pass membrane protein</topology>
    </subcellularLocation>
</comment>
<keyword evidence="11" id="KW-1185">Reference proteome</keyword>
<organism evidence="10 11">
    <name type="scientific">Euzebya pacifica</name>
    <dbReference type="NCBI Taxonomy" id="1608957"/>
    <lineage>
        <taxon>Bacteria</taxon>
        <taxon>Bacillati</taxon>
        <taxon>Actinomycetota</taxon>
        <taxon>Nitriliruptoria</taxon>
        <taxon>Euzebyales</taxon>
    </lineage>
</organism>
<keyword evidence="5 7" id="KW-1133">Transmembrane helix</keyword>
<feature type="transmembrane region" description="Helical" evidence="7">
    <location>
        <begin position="44"/>
        <end position="70"/>
    </location>
</feature>
<evidence type="ECO:0000256" key="3">
    <source>
        <dbReference type="ARBA" id="ARBA00022475"/>
    </source>
</evidence>
<evidence type="ECO:0000313" key="11">
    <source>
        <dbReference type="Proteomes" id="UP000264006"/>
    </source>
</evidence>
<evidence type="ECO:0000256" key="1">
    <source>
        <dbReference type="ARBA" id="ARBA00004651"/>
    </source>
</evidence>
<feature type="domain" description="ABC transmembrane type-1" evidence="9">
    <location>
        <begin position="94"/>
        <end position="274"/>
    </location>
</feature>
<evidence type="ECO:0000256" key="8">
    <source>
        <dbReference type="SAM" id="MobiDB-lite"/>
    </source>
</evidence>
<dbReference type="Pfam" id="PF00528">
    <property type="entry name" value="BPD_transp_1"/>
    <property type="match status" value="1"/>
</dbReference>
<protein>
    <submittedName>
        <fullName evidence="10">Hydroxymethylpyrimidine ABC transporter, transmembrane component</fullName>
    </submittedName>
</protein>
<sequence length="293" mass="31516">MTTDSQVTTASATTDASNGPATSVAPTNAPGTVRGVWLRYGDQLILALVIIGSLVMAQIAATNGWVSQFILPKPTDVWASLVDGFTSGVYWPHISSTLLGTGLGFAFAAVGAMALAALMVTMERVENVVLPLVVGFQSLPKIAVAPIVILWLGFDLSGKVVIVGFVCFFPILLNTLAGLKIRDREQLELLQSLGATKLQMFRYLRLPGAVPYLFAGFHVGIIFALLGAVVAEFVGSRDGLGRFLLSQRAAFNVGGVYAVLVILMVMGLVFRWIMLLIERRFAFWAEDVSHRNV</sequence>
<evidence type="ECO:0000256" key="2">
    <source>
        <dbReference type="ARBA" id="ARBA00022448"/>
    </source>
</evidence>
<dbReference type="PROSITE" id="PS50928">
    <property type="entry name" value="ABC_TM1"/>
    <property type="match status" value="1"/>
</dbReference>
<evidence type="ECO:0000256" key="4">
    <source>
        <dbReference type="ARBA" id="ARBA00022692"/>
    </source>
</evidence>
<dbReference type="PANTHER" id="PTHR30151:SF20">
    <property type="entry name" value="ABC TRANSPORTER PERMEASE PROTEIN HI_0355-RELATED"/>
    <property type="match status" value="1"/>
</dbReference>
<dbReference type="PANTHER" id="PTHR30151">
    <property type="entry name" value="ALKANE SULFONATE ABC TRANSPORTER-RELATED, MEMBRANE SUBUNIT"/>
    <property type="match status" value="1"/>
</dbReference>
<proteinExistence type="inferred from homology"/>
<dbReference type="CDD" id="cd06261">
    <property type="entry name" value="TM_PBP2"/>
    <property type="match status" value="1"/>
</dbReference>
<reference evidence="10 11" key="1">
    <citation type="submission" date="2018-09" db="EMBL/GenBank/DDBJ databases">
        <title>Complete genome sequence of Euzebya sp. DY32-46 isolated from seawater of Pacific Ocean.</title>
        <authorList>
            <person name="Xu L."/>
            <person name="Wu Y.-H."/>
            <person name="Xu X.-W."/>
        </authorList>
    </citation>
    <scope>NUCLEOTIDE SEQUENCE [LARGE SCALE GENOMIC DNA]</scope>
    <source>
        <strain evidence="10 11">DY32-46</strain>
    </source>
</reference>
<comment type="similarity">
    <text evidence="7">Belongs to the binding-protein-dependent transport system permease family.</text>
</comment>
<keyword evidence="3" id="KW-1003">Cell membrane</keyword>
<keyword evidence="2 7" id="KW-0813">Transport</keyword>
<dbReference type="SUPFAM" id="SSF161098">
    <property type="entry name" value="MetI-like"/>
    <property type="match status" value="1"/>
</dbReference>
<dbReference type="EMBL" id="CP031165">
    <property type="protein sequence ID" value="AXV06663.1"/>
    <property type="molecule type" value="Genomic_DNA"/>
</dbReference>
<dbReference type="Proteomes" id="UP000264006">
    <property type="component" value="Chromosome"/>
</dbReference>
<evidence type="ECO:0000259" key="9">
    <source>
        <dbReference type="PROSITE" id="PS50928"/>
    </source>
</evidence>
<keyword evidence="6 7" id="KW-0472">Membrane</keyword>
<evidence type="ECO:0000256" key="5">
    <source>
        <dbReference type="ARBA" id="ARBA00022989"/>
    </source>
</evidence>
<dbReference type="AlphaFoldDB" id="A0A346XWR6"/>
<evidence type="ECO:0000256" key="6">
    <source>
        <dbReference type="ARBA" id="ARBA00023136"/>
    </source>
</evidence>
<feature type="transmembrane region" description="Helical" evidence="7">
    <location>
        <begin position="249"/>
        <end position="270"/>
    </location>
</feature>
<dbReference type="InterPro" id="IPR035906">
    <property type="entry name" value="MetI-like_sf"/>
</dbReference>
<evidence type="ECO:0000256" key="7">
    <source>
        <dbReference type="RuleBase" id="RU363032"/>
    </source>
</evidence>
<feature type="transmembrane region" description="Helical" evidence="7">
    <location>
        <begin position="90"/>
        <end position="116"/>
    </location>
</feature>
<dbReference type="GO" id="GO:0005886">
    <property type="term" value="C:plasma membrane"/>
    <property type="evidence" value="ECO:0007669"/>
    <property type="project" value="UniProtKB-SubCell"/>
</dbReference>
<accession>A0A346XWR6</accession>
<dbReference type="InterPro" id="IPR000515">
    <property type="entry name" value="MetI-like"/>
</dbReference>
<dbReference type="GO" id="GO:0055085">
    <property type="term" value="P:transmembrane transport"/>
    <property type="evidence" value="ECO:0007669"/>
    <property type="project" value="InterPro"/>
</dbReference>
<evidence type="ECO:0000313" key="10">
    <source>
        <dbReference type="EMBL" id="AXV06663.1"/>
    </source>
</evidence>